<accession>A0A9P1KGR5</accession>
<name>A0A9P1KGR5_9CYAN</name>
<gene>
    <name evidence="1" type="ORF">ARTHRO_30428</name>
</gene>
<evidence type="ECO:0000313" key="2">
    <source>
        <dbReference type="Proteomes" id="UP000032946"/>
    </source>
</evidence>
<evidence type="ECO:0000313" key="1">
    <source>
        <dbReference type="EMBL" id="CDM95162.1"/>
    </source>
</evidence>
<evidence type="ECO:0008006" key="3">
    <source>
        <dbReference type="Google" id="ProtNLM"/>
    </source>
</evidence>
<dbReference type="EMBL" id="FO818640">
    <property type="protein sequence ID" value="CDM95162.1"/>
    <property type="molecule type" value="Genomic_DNA"/>
</dbReference>
<sequence length="118" mass="13354">MTRLVIFPFRFIVYSAKRNPDQNVVAVDLGINTTATVTVVTFDGTVIHRELIHPGPDIDRRYQRLESVAMRALMTMGKGGKLHKGFCAQTCLLVTKNLLKPTHKPKTLYYANNHNNRS</sequence>
<protein>
    <recommendedName>
        <fullName evidence="3">Transposase</fullName>
    </recommendedName>
</protein>
<dbReference type="AlphaFoldDB" id="A0A9P1KGR5"/>
<keyword evidence="2" id="KW-1185">Reference proteome</keyword>
<dbReference type="Proteomes" id="UP000032946">
    <property type="component" value="Chromosome"/>
</dbReference>
<reference evidence="1 2" key="1">
    <citation type="submission" date="2014-02" db="EMBL/GenBank/DDBJ databases">
        <authorList>
            <person name="Genoscope - CEA"/>
        </authorList>
    </citation>
    <scope>NUCLEOTIDE SEQUENCE [LARGE SCALE GENOMIC DNA]</scope>
    <source>
        <strain evidence="1 2">PCC 8005</strain>
    </source>
</reference>
<proteinExistence type="predicted"/>
<organism evidence="1 2">
    <name type="scientific">Limnospira indica PCC 8005</name>
    <dbReference type="NCBI Taxonomy" id="376219"/>
    <lineage>
        <taxon>Bacteria</taxon>
        <taxon>Bacillati</taxon>
        <taxon>Cyanobacteriota</taxon>
        <taxon>Cyanophyceae</taxon>
        <taxon>Oscillatoriophycideae</taxon>
        <taxon>Oscillatoriales</taxon>
        <taxon>Sirenicapillariaceae</taxon>
        <taxon>Limnospira</taxon>
    </lineage>
</organism>